<evidence type="ECO:0000259" key="1">
    <source>
        <dbReference type="Pfam" id="PF13961"/>
    </source>
</evidence>
<sequence>MASVSQQVKNDGRMSILYPMLTPHNYTVWAIKAKAILNAQGIWEAISRRKEPKWK</sequence>
<gene>
    <name evidence="2" type="ORF">E5676_scaffold83G001220</name>
</gene>
<name>A0A5D3C0V4_CUCMM</name>
<proteinExistence type="predicted"/>
<protein>
    <recommendedName>
        <fullName evidence="1">DUF4219 domain-containing protein</fullName>
    </recommendedName>
</protein>
<organism evidence="2 3">
    <name type="scientific">Cucumis melo var. makuwa</name>
    <name type="common">Oriental melon</name>
    <dbReference type="NCBI Taxonomy" id="1194695"/>
    <lineage>
        <taxon>Eukaryota</taxon>
        <taxon>Viridiplantae</taxon>
        <taxon>Streptophyta</taxon>
        <taxon>Embryophyta</taxon>
        <taxon>Tracheophyta</taxon>
        <taxon>Spermatophyta</taxon>
        <taxon>Magnoliopsida</taxon>
        <taxon>eudicotyledons</taxon>
        <taxon>Gunneridae</taxon>
        <taxon>Pentapetalae</taxon>
        <taxon>rosids</taxon>
        <taxon>fabids</taxon>
        <taxon>Cucurbitales</taxon>
        <taxon>Cucurbitaceae</taxon>
        <taxon>Benincaseae</taxon>
        <taxon>Cucumis</taxon>
    </lineage>
</organism>
<dbReference type="EMBL" id="SSTD01013865">
    <property type="protein sequence ID" value="TYK05427.1"/>
    <property type="molecule type" value="Genomic_DNA"/>
</dbReference>
<accession>A0A5D3C0V4</accession>
<dbReference type="InterPro" id="IPR025314">
    <property type="entry name" value="DUF4219"/>
</dbReference>
<comment type="caution">
    <text evidence="2">The sequence shown here is derived from an EMBL/GenBank/DDBJ whole genome shotgun (WGS) entry which is preliminary data.</text>
</comment>
<dbReference type="Pfam" id="PF13961">
    <property type="entry name" value="DUF4219"/>
    <property type="match status" value="1"/>
</dbReference>
<reference evidence="2 3" key="1">
    <citation type="submission" date="2019-08" db="EMBL/GenBank/DDBJ databases">
        <title>Draft genome sequences of two oriental melons (Cucumis melo L. var makuwa).</title>
        <authorList>
            <person name="Kwon S.-Y."/>
        </authorList>
    </citation>
    <scope>NUCLEOTIDE SEQUENCE [LARGE SCALE GENOMIC DNA]</scope>
    <source>
        <strain evidence="3">cv. Chang Bougi</strain>
        <tissue evidence="2">Leaf</tissue>
    </source>
</reference>
<dbReference type="Proteomes" id="UP000321947">
    <property type="component" value="Unassembled WGS sequence"/>
</dbReference>
<evidence type="ECO:0000313" key="3">
    <source>
        <dbReference type="Proteomes" id="UP000321947"/>
    </source>
</evidence>
<feature type="domain" description="DUF4219" evidence="1">
    <location>
        <begin position="22"/>
        <end position="46"/>
    </location>
</feature>
<dbReference type="AlphaFoldDB" id="A0A5D3C0V4"/>
<evidence type="ECO:0000313" key="2">
    <source>
        <dbReference type="EMBL" id="TYK05427.1"/>
    </source>
</evidence>